<evidence type="ECO:0000259" key="1">
    <source>
        <dbReference type="PROSITE" id="PS50943"/>
    </source>
</evidence>
<dbReference type="CDD" id="cd00093">
    <property type="entry name" value="HTH_XRE"/>
    <property type="match status" value="1"/>
</dbReference>
<dbReference type="Gene3D" id="1.10.260.40">
    <property type="entry name" value="lambda repressor-like DNA-binding domains"/>
    <property type="match status" value="1"/>
</dbReference>
<feature type="domain" description="HTH cro/C1-type" evidence="1">
    <location>
        <begin position="9"/>
        <end position="63"/>
    </location>
</feature>
<organism evidence="2">
    <name type="scientific">marine sediment metagenome</name>
    <dbReference type="NCBI Taxonomy" id="412755"/>
    <lineage>
        <taxon>unclassified sequences</taxon>
        <taxon>metagenomes</taxon>
        <taxon>ecological metagenomes</taxon>
    </lineage>
</organism>
<dbReference type="InterPro" id="IPR010982">
    <property type="entry name" value="Lambda_DNA-bd_dom_sf"/>
</dbReference>
<dbReference type="AlphaFoldDB" id="A0A0F9P4V7"/>
<evidence type="ECO:0000313" key="2">
    <source>
        <dbReference type="EMBL" id="KKM88497.1"/>
    </source>
</evidence>
<sequence>MTKEFPGRLEIAARRAGLSQAALATILGVSSSTVSDWFAGRYLPRAEILMVLPDILEVSGHWLLTGRGQLTQV</sequence>
<dbReference type="InterPro" id="IPR001387">
    <property type="entry name" value="Cro/C1-type_HTH"/>
</dbReference>
<dbReference type="SMART" id="SM00530">
    <property type="entry name" value="HTH_XRE"/>
    <property type="match status" value="1"/>
</dbReference>
<gene>
    <name evidence="2" type="ORF">LCGC14_1258180</name>
</gene>
<comment type="caution">
    <text evidence="2">The sequence shown here is derived from an EMBL/GenBank/DDBJ whole genome shotgun (WGS) entry which is preliminary data.</text>
</comment>
<dbReference type="PROSITE" id="PS50943">
    <property type="entry name" value="HTH_CROC1"/>
    <property type="match status" value="1"/>
</dbReference>
<name>A0A0F9P4V7_9ZZZZ</name>
<reference evidence="2" key="1">
    <citation type="journal article" date="2015" name="Nature">
        <title>Complex archaea that bridge the gap between prokaryotes and eukaryotes.</title>
        <authorList>
            <person name="Spang A."/>
            <person name="Saw J.H."/>
            <person name="Jorgensen S.L."/>
            <person name="Zaremba-Niedzwiedzka K."/>
            <person name="Martijn J."/>
            <person name="Lind A.E."/>
            <person name="van Eijk R."/>
            <person name="Schleper C."/>
            <person name="Guy L."/>
            <person name="Ettema T.J."/>
        </authorList>
    </citation>
    <scope>NUCLEOTIDE SEQUENCE</scope>
</reference>
<protein>
    <recommendedName>
        <fullName evidence="1">HTH cro/C1-type domain-containing protein</fullName>
    </recommendedName>
</protein>
<proteinExistence type="predicted"/>
<dbReference type="GO" id="GO:0003677">
    <property type="term" value="F:DNA binding"/>
    <property type="evidence" value="ECO:0007669"/>
    <property type="project" value="InterPro"/>
</dbReference>
<accession>A0A0F9P4V7</accession>
<dbReference type="EMBL" id="LAZR01006952">
    <property type="protein sequence ID" value="KKM88497.1"/>
    <property type="molecule type" value="Genomic_DNA"/>
</dbReference>
<dbReference type="SUPFAM" id="SSF47413">
    <property type="entry name" value="lambda repressor-like DNA-binding domains"/>
    <property type="match status" value="1"/>
</dbReference>
<dbReference type="Pfam" id="PF01381">
    <property type="entry name" value="HTH_3"/>
    <property type="match status" value="1"/>
</dbReference>